<accession>A0A8D0L1L9</accession>
<dbReference type="GO" id="GO:0016020">
    <property type="term" value="C:membrane"/>
    <property type="evidence" value="ECO:0007669"/>
    <property type="project" value="TreeGrafter"/>
</dbReference>
<dbReference type="Gene3D" id="3.30.460.10">
    <property type="entry name" value="Beta Polymerase, domain 2"/>
    <property type="match status" value="1"/>
</dbReference>
<dbReference type="PANTHER" id="PTHR11258:SF7">
    <property type="entry name" value="2'-5'-OLIGOADENYLATE SYNTHASE-LIKE PROTEIN 2"/>
    <property type="match status" value="1"/>
</dbReference>
<dbReference type="GeneTree" id="ENSGT00510000046406"/>
<dbReference type="SMART" id="SM00213">
    <property type="entry name" value="UBQ"/>
    <property type="match status" value="2"/>
</dbReference>
<feature type="domain" description="Ubiquitin-like" evidence="11">
    <location>
        <begin position="428"/>
        <end position="503"/>
    </location>
</feature>
<dbReference type="InterPro" id="IPR018952">
    <property type="entry name" value="2-5-oligoAdlate_synth_1_dom2/C"/>
</dbReference>
<dbReference type="SUPFAM" id="SSF81301">
    <property type="entry name" value="Nucleotidyltransferase"/>
    <property type="match status" value="1"/>
</dbReference>
<evidence type="ECO:0000256" key="4">
    <source>
        <dbReference type="ARBA" id="ARBA00009526"/>
    </source>
</evidence>
<evidence type="ECO:0000256" key="5">
    <source>
        <dbReference type="ARBA" id="ARBA00012577"/>
    </source>
</evidence>
<dbReference type="Proteomes" id="UP000694392">
    <property type="component" value="Unplaced"/>
</dbReference>
<dbReference type="GO" id="GO:0003725">
    <property type="term" value="F:double-stranded RNA binding"/>
    <property type="evidence" value="ECO:0007669"/>
    <property type="project" value="Ensembl"/>
</dbReference>
<evidence type="ECO:0000256" key="3">
    <source>
        <dbReference type="ARBA" id="ARBA00004496"/>
    </source>
</evidence>
<dbReference type="OMA" id="RDYEDIC"/>
<reference evidence="12" key="1">
    <citation type="submission" date="2025-08" db="UniProtKB">
        <authorList>
            <consortium name="Ensembl"/>
        </authorList>
    </citation>
    <scope>IDENTIFICATION</scope>
</reference>
<dbReference type="AlphaFoldDB" id="A0A8D0L1L9"/>
<dbReference type="Gene3D" id="1.10.1410.20">
    <property type="entry name" value="2'-5'-oligoadenylate synthetase 1, domain 2"/>
    <property type="match status" value="1"/>
</dbReference>
<comment type="similarity">
    <text evidence="4">Belongs to the 2-5A synthase family.</text>
</comment>
<evidence type="ECO:0000256" key="6">
    <source>
        <dbReference type="ARBA" id="ARBA00022490"/>
    </source>
</evidence>
<dbReference type="GO" id="GO:0045087">
    <property type="term" value="P:innate immune response"/>
    <property type="evidence" value="ECO:0007669"/>
    <property type="project" value="UniProtKB-KW"/>
</dbReference>
<sequence>MELYQVSADSLDTWIALQLQPTEEFLQQVREAVRRVCDFLKEKCSLDAKVVKTVKAGSAVKGTALEDNSDADVVLFLSCFSSFQDQKLLRESMIESIKMNLNKHWQSLAYNINILPPKRNNGPPRALTLTIQSKQKYMSIEVDILPAYDALGQVTADTRPPPEVYVGLIRAKGEAGEFATCFTELQRNFVKRCPTKLKNLLRLVKHWYKEVKEKLRKHDSATSLPPKYALELLTIYAWESGTQEADKFSTAAGFCTVMRLLIQYQELCIYWTKYYDLEHPEIGAYVKQQLKGQRPVILDPADPTGNLGKQAGWDLMAKEAATCQKQQCCKNGSFPVHPWKIQPVTAVQVTVKQLAGFSLSLKLSPYVTFWQVKEEIDRAWTVSPYEQRLALKEPGMQNTALQDDQKLADHGVFYDVTILQLKNEPQEMEIFVKDNNSRTPIYQVHPRETVLDLKAKISGRTGISVDQQRLTYSSKELENRHELAHYRIHSRVTIYLLLRLRGG</sequence>
<dbReference type="PROSITE" id="PS00833">
    <property type="entry name" value="25A_SYNTH_2"/>
    <property type="match status" value="1"/>
</dbReference>
<dbReference type="Pfam" id="PF10421">
    <property type="entry name" value="OAS1_C"/>
    <property type="match status" value="1"/>
</dbReference>
<dbReference type="Ensembl" id="ENSSPUT00000002122.1">
    <property type="protein sequence ID" value="ENSSPUP00000002006.1"/>
    <property type="gene ID" value="ENSSPUG00000001562.1"/>
</dbReference>
<comment type="cofactor">
    <cofactor evidence="2">
        <name>Mg(2+)</name>
        <dbReference type="ChEBI" id="CHEBI:18420"/>
    </cofactor>
</comment>
<evidence type="ECO:0000259" key="11">
    <source>
        <dbReference type="PROSITE" id="PS50053"/>
    </source>
</evidence>
<dbReference type="CDD" id="cd05400">
    <property type="entry name" value="NT_2-5OAS_ClassI-CCAase"/>
    <property type="match status" value="1"/>
</dbReference>
<keyword evidence="6" id="KW-0963">Cytoplasm</keyword>
<dbReference type="InterPro" id="IPR006116">
    <property type="entry name" value="NT_2-5OAS_ClassI-CCAase"/>
</dbReference>
<dbReference type="GO" id="GO:0005524">
    <property type="term" value="F:ATP binding"/>
    <property type="evidence" value="ECO:0007669"/>
    <property type="project" value="UniProtKB-KW"/>
</dbReference>
<dbReference type="GO" id="GO:0005829">
    <property type="term" value="C:cytosol"/>
    <property type="evidence" value="ECO:0007669"/>
    <property type="project" value="Ensembl"/>
</dbReference>
<keyword evidence="10" id="KW-0051">Antiviral defense</keyword>
<evidence type="ECO:0000313" key="13">
    <source>
        <dbReference type="Proteomes" id="UP000694392"/>
    </source>
</evidence>
<reference evidence="12" key="2">
    <citation type="submission" date="2025-09" db="UniProtKB">
        <authorList>
            <consortium name="Ensembl"/>
        </authorList>
    </citation>
    <scope>IDENTIFICATION</scope>
</reference>
<dbReference type="GO" id="GO:0001730">
    <property type="term" value="F:2'-5'-oligoadenylate synthetase activity"/>
    <property type="evidence" value="ECO:0007669"/>
    <property type="project" value="UniProtKB-EC"/>
</dbReference>
<dbReference type="InterPro" id="IPR029071">
    <property type="entry name" value="Ubiquitin-like_domsf"/>
</dbReference>
<dbReference type="EC" id="2.7.7.84" evidence="5"/>
<comment type="catalytic activity">
    <reaction evidence="1">
        <text>3 ATP = 5'-triphosphoadenylyl-(2'-&gt;5')-adenylyl-(2'-&gt;5')-adenosine + 2 diphosphate</text>
        <dbReference type="Rhea" id="RHEA:34407"/>
        <dbReference type="ChEBI" id="CHEBI:30616"/>
        <dbReference type="ChEBI" id="CHEBI:33019"/>
        <dbReference type="ChEBI" id="CHEBI:67143"/>
        <dbReference type="EC" id="2.7.7.84"/>
    </reaction>
</comment>
<dbReference type="Pfam" id="PF00240">
    <property type="entry name" value="ubiquitin"/>
    <property type="match status" value="1"/>
</dbReference>
<dbReference type="PROSITE" id="PS50152">
    <property type="entry name" value="25A_SYNTH_3"/>
    <property type="match status" value="1"/>
</dbReference>
<evidence type="ECO:0000256" key="8">
    <source>
        <dbReference type="ARBA" id="ARBA00022859"/>
    </source>
</evidence>
<gene>
    <name evidence="12" type="primary">OASL</name>
</gene>
<feature type="domain" description="Ubiquitin-like" evidence="11">
    <location>
        <begin position="347"/>
        <end position="412"/>
    </location>
</feature>
<protein>
    <recommendedName>
        <fullName evidence="5">2'-5' oligoadenylate synthase</fullName>
        <ecNumber evidence="5">2.7.7.84</ecNumber>
    </recommendedName>
</protein>
<dbReference type="GO" id="GO:1900246">
    <property type="term" value="P:positive regulation of RIG-I signaling pathway"/>
    <property type="evidence" value="ECO:0007669"/>
    <property type="project" value="Ensembl"/>
</dbReference>
<dbReference type="GO" id="GO:0005654">
    <property type="term" value="C:nucleoplasm"/>
    <property type="evidence" value="ECO:0007669"/>
    <property type="project" value="Ensembl"/>
</dbReference>
<dbReference type="InterPro" id="IPR000626">
    <property type="entry name" value="Ubiquitin-like_dom"/>
</dbReference>
<dbReference type="SUPFAM" id="SSF54236">
    <property type="entry name" value="Ubiquitin-like"/>
    <property type="match status" value="2"/>
</dbReference>
<dbReference type="PROSITE" id="PS50053">
    <property type="entry name" value="UBIQUITIN_2"/>
    <property type="match status" value="2"/>
</dbReference>
<dbReference type="FunFam" id="1.10.1410.20:FF:000001">
    <property type="entry name" value="2'-5'-oligoadenylate synthetase 1"/>
    <property type="match status" value="1"/>
</dbReference>
<proteinExistence type="inferred from homology"/>
<dbReference type="GO" id="GO:0005730">
    <property type="term" value="C:nucleolus"/>
    <property type="evidence" value="ECO:0007669"/>
    <property type="project" value="Ensembl"/>
</dbReference>
<keyword evidence="8" id="KW-0391">Immunity</keyword>
<evidence type="ECO:0000313" key="12">
    <source>
        <dbReference type="Ensembl" id="ENSSPUP00000002006.1"/>
    </source>
</evidence>
<dbReference type="GO" id="GO:0070106">
    <property type="term" value="P:interleukin-27-mediated signaling pathway"/>
    <property type="evidence" value="ECO:0007669"/>
    <property type="project" value="Ensembl"/>
</dbReference>
<organism evidence="12 13">
    <name type="scientific">Sphenodon punctatus</name>
    <name type="common">Tuatara</name>
    <name type="synonym">Hatteria punctata</name>
    <dbReference type="NCBI Taxonomy" id="8508"/>
    <lineage>
        <taxon>Eukaryota</taxon>
        <taxon>Metazoa</taxon>
        <taxon>Chordata</taxon>
        <taxon>Craniata</taxon>
        <taxon>Vertebrata</taxon>
        <taxon>Euteleostomi</taxon>
        <taxon>Lepidosauria</taxon>
        <taxon>Sphenodontia</taxon>
        <taxon>Sphenodontidae</taxon>
        <taxon>Sphenodon</taxon>
    </lineage>
</organism>
<dbReference type="InterPro" id="IPR019956">
    <property type="entry name" value="Ubiquitin_dom"/>
</dbReference>
<evidence type="ECO:0000256" key="1">
    <source>
        <dbReference type="ARBA" id="ARBA00001112"/>
    </source>
</evidence>
<keyword evidence="13" id="KW-1185">Reference proteome</keyword>
<dbReference type="PRINTS" id="PR00348">
    <property type="entry name" value="UBIQUITIN"/>
</dbReference>
<dbReference type="GO" id="GO:0051607">
    <property type="term" value="P:defense response to virus"/>
    <property type="evidence" value="ECO:0007669"/>
    <property type="project" value="UniProtKB-KW"/>
</dbReference>
<dbReference type="Gene3D" id="3.10.20.90">
    <property type="entry name" value="Phosphatidylinositol 3-kinase Catalytic Subunit, Chain A, domain 1"/>
    <property type="match status" value="2"/>
</dbReference>
<comment type="subcellular location">
    <subcellularLocation>
        <location evidence="3">Cytoplasm</location>
    </subcellularLocation>
</comment>
<evidence type="ECO:0000256" key="9">
    <source>
        <dbReference type="ARBA" id="ARBA00022884"/>
    </source>
</evidence>
<evidence type="ECO:0000256" key="10">
    <source>
        <dbReference type="ARBA" id="ARBA00023118"/>
    </source>
</evidence>
<dbReference type="InterPro" id="IPR006117">
    <property type="entry name" value="2-5OAS_C_CS"/>
</dbReference>
<dbReference type="Pfam" id="PF01909">
    <property type="entry name" value="NTP_transf_2"/>
    <property type="match status" value="1"/>
</dbReference>
<keyword evidence="7" id="KW-0399">Innate immunity</keyword>
<dbReference type="GO" id="GO:0046872">
    <property type="term" value="F:metal ion binding"/>
    <property type="evidence" value="ECO:0007669"/>
    <property type="project" value="UniProtKB-KW"/>
</dbReference>
<dbReference type="CDD" id="cd01811">
    <property type="entry name" value="Ubl1_OASL"/>
    <property type="match status" value="1"/>
</dbReference>
<dbReference type="SUPFAM" id="SSF81631">
    <property type="entry name" value="PAP/OAS1 substrate-binding domain"/>
    <property type="match status" value="1"/>
</dbReference>
<dbReference type="PANTHER" id="PTHR11258">
    <property type="entry name" value="2-5 OLIGOADENYLATE SYNTHETASE"/>
    <property type="match status" value="1"/>
</dbReference>
<dbReference type="InterPro" id="IPR002934">
    <property type="entry name" value="Polymerase_NTP_transf_dom"/>
</dbReference>
<evidence type="ECO:0000256" key="2">
    <source>
        <dbReference type="ARBA" id="ARBA00001946"/>
    </source>
</evidence>
<dbReference type="InterPro" id="IPR043519">
    <property type="entry name" value="NT_sf"/>
</dbReference>
<keyword evidence="9" id="KW-0694">RNA-binding</keyword>
<dbReference type="GO" id="GO:0045071">
    <property type="term" value="P:negative regulation of viral genome replication"/>
    <property type="evidence" value="ECO:0007669"/>
    <property type="project" value="Ensembl"/>
</dbReference>
<name>A0A8D0L1L9_SPHPU</name>
<dbReference type="GO" id="GO:0003677">
    <property type="term" value="F:DNA binding"/>
    <property type="evidence" value="ECO:0007669"/>
    <property type="project" value="Ensembl"/>
</dbReference>
<evidence type="ECO:0000256" key="7">
    <source>
        <dbReference type="ARBA" id="ARBA00022588"/>
    </source>
</evidence>
<dbReference type="FunFam" id="3.30.460.10:FF:000007">
    <property type="entry name" value="2'-5'-oligoadenylate synthetase 1"/>
    <property type="match status" value="1"/>
</dbReference>